<evidence type="ECO:0000313" key="1">
    <source>
        <dbReference type="EMBL" id="KAK8222004.1"/>
    </source>
</evidence>
<comment type="caution">
    <text evidence="1">The sequence shown here is derived from an EMBL/GenBank/DDBJ whole genome shotgun (WGS) entry which is preliminary data.</text>
</comment>
<name>A0ACC3SPD4_9PEZI</name>
<reference evidence="1" key="1">
    <citation type="submission" date="2024-02" db="EMBL/GenBank/DDBJ databases">
        <title>Metagenome Assembled Genome of Zalaria obscura JY119.</title>
        <authorList>
            <person name="Vighnesh L."/>
            <person name="Jagadeeshwari U."/>
            <person name="Venkata Ramana C."/>
            <person name="Sasikala C."/>
        </authorList>
    </citation>
    <scope>NUCLEOTIDE SEQUENCE</scope>
    <source>
        <strain evidence="1">JY119</strain>
    </source>
</reference>
<dbReference type="EMBL" id="JAMKPW020000001">
    <property type="protein sequence ID" value="KAK8222004.1"/>
    <property type="molecule type" value="Genomic_DNA"/>
</dbReference>
<sequence length="495" mass="54810">MQATARSRFGAPSSVHSRCPAIHPGHQLAAVIETRVLSCKPPNYLPAGDDKNRINPRISPSTWERASNDWRKINGCPASHGGDHRSVPGEEEMACERRTMRNLIIAAALSSLAFAFPSFALPSQGHTQSPFFYKGFDLSSLKILEEGPPPAIYKDTARHNETRPAEDILGDGGMNTVRLRIWVNPQDYPNQTANQYDLEYTLSLAQRFSRKGYRIYLDFHFSDTWADPGKQYPPAAWPKTVAGLATTLRGYVKDTLVAFQKGGVHLSLVSLGNEIRHGMLWPYGYVDVDTMPTAARIQNFTDFATIWASARRGVDDAVRAGVTKPSVMIHIDDGWNRTLQLDWFGALTGTGKVTTKDWDVFGFSFYPFYGTNATLGNLADTLNTLAAKYNKPLHVVETDWPAICDGPDAPELSDTSVPISPLGQIEWVRDIVGVVRAVPHGLGQGVNYWEPTWLNNTGLGSACQEAILFTADWSDWPNSVTGYSRISVDMFEVRT</sequence>
<accession>A0ACC3SPD4</accession>
<evidence type="ECO:0000313" key="2">
    <source>
        <dbReference type="Proteomes" id="UP001320706"/>
    </source>
</evidence>
<organism evidence="1 2">
    <name type="scientific">Zalaria obscura</name>
    <dbReference type="NCBI Taxonomy" id="2024903"/>
    <lineage>
        <taxon>Eukaryota</taxon>
        <taxon>Fungi</taxon>
        <taxon>Dikarya</taxon>
        <taxon>Ascomycota</taxon>
        <taxon>Pezizomycotina</taxon>
        <taxon>Dothideomycetes</taxon>
        <taxon>Dothideomycetidae</taxon>
        <taxon>Dothideales</taxon>
        <taxon>Zalariaceae</taxon>
        <taxon>Zalaria</taxon>
    </lineage>
</organism>
<dbReference type="Proteomes" id="UP001320706">
    <property type="component" value="Unassembled WGS sequence"/>
</dbReference>
<proteinExistence type="predicted"/>
<keyword evidence="2" id="KW-1185">Reference proteome</keyword>
<protein>
    <submittedName>
        <fullName evidence="1">Uncharacterized protein</fullName>
    </submittedName>
</protein>
<gene>
    <name evidence="1" type="ORF">M8818_000172</name>
</gene>